<accession>A0ABD0WR97</accession>
<dbReference type="Pfam" id="PF25805">
    <property type="entry name" value="IQUB"/>
    <property type="match status" value="1"/>
</dbReference>
<name>A0ABD0WR97_UMBPY</name>
<feature type="region of interest" description="Disordered" evidence="1">
    <location>
        <begin position="1"/>
        <end position="101"/>
    </location>
</feature>
<dbReference type="InterPro" id="IPR037695">
    <property type="entry name" value="IQUB"/>
</dbReference>
<dbReference type="InterPro" id="IPR029071">
    <property type="entry name" value="Ubiquitin-like_domsf"/>
</dbReference>
<dbReference type="PROSITE" id="PS50053">
    <property type="entry name" value="UBIQUITIN_2"/>
    <property type="match status" value="1"/>
</dbReference>
<proteinExistence type="predicted"/>
<dbReference type="InterPro" id="IPR000626">
    <property type="entry name" value="Ubiquitin-like_dom"/>
</dbReference>
<evidence type="ECO:0000313" key="3">
    <source>
        <dbReference type="EMBL" id="KAL0968081.1"/>
    </source>
</evidence>
<dbReference type="PROSITE" id="PS50096">
    <property type="entry name" value="IQ"/>
    <property type="match status" value="1"/>
</dbReference>
<organism evidence="3 4">
    <name type="scientific">Umbra pygmaea</name>
    <name type="common">Eastern mudminnow</name>
    <dbReference type="NCBI Taxonomy" id="75934"/>
    <lineage>
        <taxon>Eukaryota</taxon>
        <taxon>Metazoa</taxon>
        <taxon>Chordata</taxon>
        <taxon>Craniata</taxon>
        <taxon>Vertebrata</taxon>
        <taxon>Euteleostomi</taxon>
        <taxon>Actinopterygii</taxon>
        <taxon>Neopterygii</taxon>
        <taxon>Teleostei</taxon>
        <taxon>Protacanthopterygii</taxon>
        <taxon>Esociformes</taxon>
        <taxon>Umbridae</taxon>
        <taxon>Umbra</taxon>
    </lineage>
</organism>
<keyword evidence="4" id="KW-1185">Reference proteome</keyword>
<dbReference type="AlphaFoldDB" id="A0ABD0WR97"/>
<evidence type="ECO:0000256" key="1">
    <source>
        <dbReference type="SAM" id="MobiDB-lite"/>
    </source>
</evidence>
<evidence type="ECO:0000259" key="2">
    <source>
        <dbReference type="PROSITE" id="PS50053"/>
    </source>
</evidence>
<dbReference type="InterPro" id="IPR057887">
    <property type="entry name" value="IQUB_helical"/>
</dbReference>
<evidence type="ECO:0000313" key="4">
    <source>
        <dbReference type="Proteomes" id="UP001557470"/>
    </source>
</evidence>
<protein>
    <recommendedName>
        <fullName evidence="2">Ubiquitin-like domain-containing protein</fullName>
    </recommendedName>
</protein>
<dbReference type="PANTHER" id="PTHR21074:SF0">
    <property type="entry name" value="IQ AND UBIQUITIN-LIKE DOMAIN-CONTAINING PROTEIN"/>
    <property type="match status" value="1"/>
</dbReference>
<reference evidence="3 4" key="1">
    <citation type="submission" date="2024-06" db="EMBL/GenBank/DDBJ databases">
        <authorList>
            <person name="Pan Q."/>
            <person name="Wen M."/>
            <person name="Jouanno E."/>
            <person name="Zahm M."/>
            <person name="Klopp C."/>
            <person name="Cabau C."/>
            <person name="Louis A."/>
            <person name="Berthelot C."/>
            <person name="Parey E."/>
            <person name="Roest Crollius H."/>
            <person name="Montfort J."/>
            <person name="Robinson-Rechavi M."/>
            <person name="Bouchez O."/>
            <person name="Lampietro C."/>
            <person name="Lopez Roques C."/>
            <person name="Donnadieu C."/>
            <person name="Postlethwait J."/>
            <person name="Bobe J."/>
            <person name="Verreycken H."/>
            <person name="Guiguen Y."/>
        </authorList>
    </citation>
    <scope>NUCLEOTIDE SEQUENCE [LARGE SCALE GENOMIC DNA]</scope>
    <source>
        <strain evidence="3">Up_M1</strain>
        <tissue evidence="3">Testis</tissue>
    </source>
</reference>
<feature type="compositionally biased region" description="Basic and acidic residues" evidence="1">
    <location>
        <begin position="17"/>
        <end position="37"/>
    </location>
</feature>
<gene>
    <name evidence="3" type="ORF">UPYG_G00262140</name>
</gene>
<comment type="caution">
    <text evidence="3">The sequence shown here is derived from an EMBL/GenBank/DDBJ whole genome shotgun (WGS) entry which is preliminary data.</text>
</comment>
<feature type="domain" description="Ubiquitin-like" evidence="2">
    <location>
        <begin position="109"/>
        <end position="185"/>
    </location>
</feature>
<dbReference type="CDD" id="cd17061">
    <property type="entry name" value="Ubl_IQUB"/>
    <property type="match status" value="1"/>
</dbReference>
<sequence length="785" mass="90417">MSENGAETLGLDTDEQNLQREKKAPETEISESERNLTEEQPLDVTLTRTSAVQDRDAGENNDVEEQVLNSNFLTIKDSSVQSDLPEDNRQEGASPKKTSFINDFGNSTATVKIMLMPEGHMMTMAFAIGRSIEELKNNFANELKVPSEFIQVFLSGKMVEDHWSLMDLGLQPHSTIQLEMTSSDPDKHPIRLMKPLQDYNMPDVLTVRVQTDSETDPFQDVVVEIERATRWKAFLGGYRHKATGAEYHHATVQTIAKKKPDSTVETFSRDTQTVMVKSQSQQCTNSTYTQMTKIGCYVSNTEDKLISPGPYFTADQYHSKRLRAVITLQTYTRSWLAKRKTYQLSQNRDLHLAWIEKEERRKRDERKEQMKAEHERRINPESRRDFALLYSALEKWKKEELEHIDATLEGAERKAALCALLEQETQLIASIGRHRIAAGERNHEKAVQAFLEKCAAPKSWRSFDGKVTQMDTQDTIRAKELKDLYSNINQPYFNKEERLDILLTLKHIVKEHDCKLTQDIVELIDRESDLLMRGVKKTNLEGLRKRISTLFLQYIKTPTFNPQVAKLLKVPQNPAQLKNNMYFCRSCSRYLLSTNFALTVNTRRVGQCRRCSELDNEARTREVFSHYKTILKSLHKTEAQRNNNGKMTYLIQERELRYLVDVVWGAQSALSAWSDMHDLVMVRWDHLSEWSPWNCLLLTKEEATAHNKVEDIEKAYGVEFIRNVKHKHTLAKKYFSQIPVMAKYLQDMDSQPATHSNLLVTKPITTTTAKPLATIPKDSGAKDSQ</sequence>
<feature type="compositionally biased region" description="Polar residues" evidence="1">
    <location>
        <begin position="67"/>
        <end position="82"/>
    </location>
</feature>
<dbReference type="Proteomes" id="UP001557470">
    <property type="component" value="Unassembled WGS sequence"/>
</dbReference>
<dbReference type="PANTHER" id="PTHR21074">
    <property type="entry name" value="IQ AND UBIQUITIN-LIKE DOMAIN-CONTAINING PROTEIN"/>
    <property type="match status" value="1"/>
</dbReference>
<dbReference type="EMBL" id="JAGEUA010000008">
    <property type="protein sequence ID" value="KAL0968081.1"/>
    <property type="molecule type" value="Genomic_DNA"/>
</dbReference>
<dbReference type="SUPFAM" id="SSF54236">
    <property type="entry name" value="Ubiquitin-like"/>
    <property type="match status" value="1"/>
</dbReference>
<dbReference type="Gene3D" id="3.10.20.90">
    <property type="entry name" value="Phosphatidylinositol 3-kinase Catalytic Subunit, Chain A, domain 1"/>
    <property type="match status" value="1"/>
</dbReference>